<accession>C4R1J4</accession>
<dbReference type="OrthoDB" id="188035at2759"/>
<dbReference type="GO" id="GO:0051481">
    <property type="term" value="P:negative regulation of cytosolic calcium ion concentration"/>
    <property type="evidence" value="ECO:0007669"/>
    <property type="project" value="EnsemblFungi"/>
</dbReference>
<keyword evidence="2" id="KW-0812">Transmembrane</keyword>
<dbReference type="eggNOG" id="KOG4821">
    <property type="taxonomic scope" value="Eukaryota"/>
</dbReference>
<name>C4R1J4_KOMPG</name>
<dbReference type="GeneID" id="8198337"/>
<feature type="transmembrane region" description="Helical" evidence="2">
    <location>
        <begin position="100"/>
        <end position="117"/>
    </location>
</feature>
<dbReference type="Gene3D" id="1.20.1530.20">
    <property type="match status" value="1"/>
</dbReference>
<gene>
    <name evidence="3" type="ordered locus">PAS_chr2-1_0719</name>
</gene>
<feature type="transmembrane region" description="Helical" evidence="2">
    <location>
        <begin position="70"/>
        <end position="88"/>
    </location>
</feature>
<evidence type="ECO:0000256" key="2">
    <source>
        <dbReference type="SAM" id="Phobius"/>
    </source>
</evidence>
<dbReference type="PANTHER" id="PTHR18640:SF5">
    <property type="entry name" value="SODIUM_BILE ACID COTRANSPORTER 7"/>
    <property type="match status" value="1"/>
</dbReference>
<dbReference type="Pfam" id="PF13593">
    <property type="entry name" value="SBF_like"/>
    <property type="match status" value="1"/>
</dbReference>
<feature type="transmembrane region" description="Helical" evidence="2">
    <location>
        <begin position="280"/>
        <end position="298"/>
    </location>
</feature>
<dbReference type="GO" id="GO:0005886">
    <property type="term" value="C:plasma membrane"/>
    <property type="evidence" value="ECO:0007669"/>
    <property type="project" value="EnsemblFungi"/>
</dbReference>
<feature type="transmembrane region" description="Helical" evidence="2">
    <location>
        <begin position="165"/>
        <end position="186"/>
    </location>
</feature>
<keyword evidence="2" id="KW-1133">Transmembrane helix</keyword>
<sequence length="460" mass="51644">MSGRKTSSYTLTEESPESTSTIQDIREEDQVAPGPQQEAPKQSHIQKWLSDHPKVYAVLSWIWKFWLKQWFLICLGPAVALAHAYPNFARHDGTIRSEYTINYGAVAIIFFISGLTMKTKDFLKNFGHWRAHFTVLSCSFLLTSSIIYGIACGIRAAHDSNIDDWMLAGLIVTACCPTTVSSNVVMTEQAHGNVFLSICEVIIGNVLGGFITPALVQMYLTGSWDFANPALDSSVTDVYRNVMQQVGCAVFVPVFVGQVLQNLFPAKVKWCAVKFRLSKVGTFMLLLIMWASFSTAFYQDAFTSVPSASIIFLCFFNLGIYLFFTVICYLYSRPRFLLSIFHDEPTPQHSKYYRWGYKTFRPFYYNRPDTVSVMLCGAAKTAALGVSLVTSQYGEDSPHLGQLLVPLVLYQSEQVAAAQVLVPFMKRWIHSDPEYVDKDGNMPNKYPQGNDEEVSTSGSK</sequence>
<feature type="transmembrane region" description="Helical" evidence="2">
    <location>
        <begin position="198"/>
        <end position="222"/>
    </location>
</feature>
<protein>
    <submittedName>
        <fullName evidence="3">Transporter, member of the SLC10 carrier family</fullName>
    </submittedName>
</protein>
<feature type="transmembrane region" description="Helical" evidence="2">
    <location>
        <begin position="310"/>
        <end position="331"/>
    </location>
</feature>
<dbReference type="AlphaFoldDB" id="C4R1J4"/>
<dbReference type="RefSeq" id="XP_002491648.1">
    <property type="nucleotide sequence ID" value="XM_002491603.1"/>
</dbReference>
<dbReference type="PANTHER" id="PTHR18640">
    <property type="entry name" value="SOLUTE CARRIER FAMILY 10 MEMBER 7"/>
    <property type="match status" value="1"/>
</dbReference>
<reference evidence="3 4" key="1">
    <citation type="journal article" date="2009" name="Nat. Biotechnol.">
        <title>Genome sequence of the recombinant protein production host Pichia pastoris.</title>
        <authorList>
            <person name="De Schutter K."/>
            <person name="Lin Y.C."/>
            <person name="Tiels P."/>
            <person name="Van Hecke A."/>
            <person name="Glinka S."/>
            <person name="Weber-Lehmann J."/>
            <person name="Rouze P."/>
            <person name="Van de Peer Y."/>
            <person name="Callewaert N."/>
        </authorList>
    </citation>
    <scope>NUCLEOTIDE SEQUENCE [LARGE SCALE GENOMIC DNA]</scope>
    <source>
        <strain evidence="4">GS115 / ATCC 20864</strain>
    </source>
</reference>
<dbReference type="InterPro" id="IPR038770">
    <property type="entry name" value="Na+/solute_symporter_sf"/>
</dbReference>
<dbReference type="STRING" id="644223.C4R1J4"/>
<dbReference type="InParanoid" id="C4R1J4"/>
<evidence type="ECO:0000313" key="4">
    <source>
        <dbReference type="Proteomes" id="UP000000314"/>
    </source>
</evidence>
<evidence type="ECO:0000256" key="1">
    <source>
        <dbReference type="SAM" id="MobiDB-lite"/>
    </source>
</evidence>
<dbReference type="KEGG" id="ppa:PAS_chr2-1_0719"/>
<dbReference type="FunCoup" id="C4R1J4">
    <property type="interactions" value="428"/>
</dbReference>
<dbReference type="HOGENOM" id="CLU_039013_3_1_1"/>
<feature type="transmembrane region" description="Helical" evidence="2">
    <location>
        <begin position="129"/>
        <end position="150"/>
    </location>
</feature>
<feature type="region of interest" description="Disordered" evidence="1">
    <location>
        <begin position="436"/>
        <end position="460"/>
    </location>
</feature>
<dbReference type="GO" id="GO:0005935">
    <property type="term" value="C:cellular bud neck"/>
    <property type="evidence" value="ECO:0007669"/>
    <property type="project" value="EnsemblFungi"/>
</dbReference>
<feature type="compositionally biased region" description="Low complexity" evidence="1">
    <location>
        <begin position="1"/>
        <end position="21"/>
    </location>
</feature>
<dbReference type="Proteomes" id="UP000000314">
    <property type="component" value="Chromosome 2"/>
</dbReference>
<organism evidence="3 4">
    <name type="scientific">Komagataella phaffii (strain GS115 / ATCC 20864)</name>
    <name type="common">Yeast</name>
    <name type="synonym">Pichia pastoris</name>
    <dbReference type="NCBI Taxonomy" id="644223"/>
    <lineage>
        <taxon>Eukaryota</taxon>
        <taxon>Fungi</taxon>
        <taxon>Dikarya</taxon>
        <taxon>Ascomycota</taxon>
        <taxon>Saccharomycotina</taxon>
        <taxon>Pichiomycetes</taxon>
        <taxon>Pichiales</taxon>
        <taxon>Pichiaceae</taxon>
        <taxon>Komagataella</taxon>
    </lineage>
</organism>
<dbReference type="InterPro" id="IPR016833">
    <property type="entry name" value="Put_Na-Bile_cotransptr"/>
</dbReference>
<feature type="transmembrane region" description="Helical" evidence="2">
    <location>
        <begin position="242"/>
        <end position="260"/>
    </location>
</feature>
<evidence type="ECO:0000313" key="3">
    <source>
        <dbReference type="EMBL" id="CAY69368.1"/>
    </source>
</evidence>
<dbReference type="OMA" id="LPIMIYH"/>
<keyword evidence="2" id="KW-0472">Membrane</keyword>
<proteinExistence type="predicted"/>
<keyword evidence="4" id="KW-1185">Reference proteome</keyword>
<dbReference type="EMBL" id="FN392320">
    <property type="protein sequence ID" value="CAY69368.1"/>
    <property type="molecule type" value="Genomic_DNA"/>
</dbReference>
<feature type="region of interest" description="Disordered" evidence="1">
    <location>
        <begin position="1"/>
        <end position="38"/>
    </location>
</feature>